<evidence type="ECO:0000256" key="1">
    <source>
        <dbReference type="ARBA" id="ARBA00011245"/>
    </source>
</evidence>
<evidence type="ECO:0000256" key="2">
    <source>
        <dbReference type="ARBA" id="ARBA00022723"/>
    </source>
</evidence>
<dbReference type="InterPro" id="IPR011707">
    <property type="entry name" value="Cu-oxidase-like_N"/>
</dbReference>
<evidence type="ECO:0000256" key="4">
    <source>
        <dbReference type="ARBA" id="ARBA00038978"/>
    </source>
</evidence>
<feature type="chain" id="PRO_5041378434" description="Multicopper oxidase CueO" evidence="10">
    <location>
        <begin position="21"/>
        <end position="565"/>
    </location>
</feature>
<dbReference type="GO" id="GO:0016491">
    <property type="term" value="F:oxidoreductase activity"/>
    <property type="evidence" value="ECO:0007669"/>
    <property type="project" value="UniProtKB-KW"/>
</dbReference>
<dbReference type="InterPro" id="IPR002355">
    <property type="entry name" value="Cu_oxidase_Cu_BS"/>
</dbReference>
<reference evidence="13" key="1">
    <citation type="journal article" date="2023" name="Comput. Struct. Biotechnol. J.">
        <title>Discovery of a novel marine Bacteroidetes with a rich repertoire of carbohydrate-active enzymes.</title>
        <authorList>
            <person name="Chen B."/>
            <person name="Liu G."/>
            <person name="Chen Q."/>
            <person name="Wang H."/>
            <person name="Liu L."/>
            <person name="Tang K."/>
        </authorList>
    </citation>
    <scope>NUCLEOTIDE SEQUENCE</scope>
    <source>
        <strain evidence="13">TK19036</strain>
    </source>
</reference>
<keyword evidence="9" id="KW-1133">Transmembrane helix</keyword>
<keyword evidence="3" id="KW-0560">Oxidoreductase</keyword>
<feature type="transmembrane region" description="Helical" evidence="9">
    <location>
        <begin position="12"/>
        <end position="29"/>
    </location>
</feature>
<dbReference type="InterPro" id="IPR006311">
    <property type="entry name" value="TAT_signal"/>
</dbReference>
<accession>A0AA49JCR6</accession>
<evidence type="ECO:0000313" key="13">
    <source>
        <dbReference type="EMBL" id="WKN35903.1"/>
    </source>
</evidence>
<dbReference type="SUPFAM" id="SSF49503">
    <property type="entry name" value="Cupredoxins"/>
    <property type="match status" value="3"/>
</dbReference>
<evidence type="ECO:0000259" key="12">
    <source>
        <dbReference type="Pfam" id="PF07732"/>
    </source>
</evidence>
<reference evidence="13" key="2">
    <citation type="journal article" date="2024" name="Antonie Van Leeuwenhoek">
        <title>Roseihalotalea indica gen. nov., sp. nov., a halophilic Bacteroidetes from mesopelagic Southwest Indian Ocean with higher carbohydrate metabolic potential.</title>
        <authorList>
            <person name="Chen B."/>
            <person name="Zhang M."/>
            <person name="Lin D."/>
            <person name="Ye J."/>
            <person name="Tang K."/>
        </authorList>
    </citation>
    <scope>NUCLEOTIDE SEQUENCE</scope>
    <source>
        <strain evidence="13">TK19036</strain>
    </source>
</reference>
<keyword evidence="2" id="KW-0479">Metal-binding</keyword>
<dbReference type="EMBL" id="CP120682">
    <property type="protein sequence ID" value="WKN35903.1"/>
    <property type="molecule type" value="Genomic_DNA"/>
</dbReference>
<dbReference type="InterPro" id="IPR045087">
    <property type="entry name" value="Cu-oxidase_fam"/>
</dbReference>
<protein>
    <recommendedName>
        <fullName evidence="5">Multicopper oxidase CueO</fullName>
        <ecNumber evidence="4">1.16.3.4</ecNumber>
    </recommendedName>
    <alternativeName>
        <fullName evidence="6">Copper efflux oxidase</fullName>
    </alternativeName>
    <alternativeName>
        <fullName evidence="7">Cuprous oxidase</fullName>
    </alternativeName>
</protein>
<dbReference type="Gene3D" id="2.60.40.420">
    <property type="entry name" value="Cupredoxins - blue copper proteins"/>
    <property type="match status" value="3"/>
</dbReference>
<keyword evidence="10" id="KW-0732">Signal</keyword>
<evidence type="ECO:0000256" key="5">
    <source>
        <dbReference type="ARBA" id="ARBA00041027"/>
    </source>
</evidence>
<evidence type="ECO:0000256" key="8">
    <source>
        <dbReference type="ARBA" id="ARBA00048092"/>
    </source>
</evidence>
<dbReference type="PANTHER" id="PTHR48267">
    <property type="entry name" value="CUPREDOXIN SUPERFAMILY PROTEIN"/>
    <property type="match status" value="1"/>
</dbReference>
<organism evidence="13">
    <name type="scientific">Roseihalotalea indica</name>
    <dbReference type="NCBI Taxonomy" id="2867963"/>
    <lineage>
        <taxon>Bacteria</taxon>
        <taxon>Pseudomonadati</taxon>
        <taxon>Bacteroidota</taxon>
        <taxon>Cytophagia</taxon>
        <taxon>Cytophagales</taxon>
        <taxon>Catalimonadaceae</taxon>
        <taxon>Roseihalotalea</taxon>
    </lineage>
</organism>
<dbReference type="Pfam" id="PF07732">
    <property type="entry name" value="Cu-oxidase_3"/>
    <property type="match status" value="1"/>
</dbReference>
<evidence type="ECO:0000256" key="9">
    <source>
        <dbReference type="SAM" id="Phobius"/>
    </source>
</evidence>
<dbReference type="PROSITE" id="PS51257">
    <property type="entry name" value="PROKAR_LIPOPROTEIN"/>
    <property type="match status" value="1"/>
</dbReference>
<proteinExistence type="predicted"/>
<evidence type="ECO:0000256" key="6">
    <source>
        <dbReference type="ARBA" id="ARBA00042896"/>
    </source>
</evidence>
<feature type="signal peptide" evidence="10">
    <location>
        <begin position="1"/>
        <end position="20"/>
    </location>
</feature>
<dbReference type="GO" id="GO:0005507">
    <property type="term" value="F:copper ion binding"/>
    <property type="evidence" value="ECO:0007669"/>
    <property type="project" value="InterPro"/>
</dbReference>
<comment type="catalytic activity">
    <reaction evidence="8">
        <text>4 Cu(+) + O2 + 4 H(+) = 4 Cu(2+) + 2 H2O</text>
        <dbReference type="Rhea" id="RHEA:30083"/>
        <dbReference type="ChEBI" id="CHEBI:15377"/>
        <dbReference type="ChEBI" id="CHEBI:15378"/>
        <dbReference type="ChEBI" id="CHEBI:15379"/>
        <dbReference type="ChEBI" id="CHEBI:29036"/>
        <dbReference type="ChEBI" id="CHEBI:49552"/>
        <dbReference type="EC" id="1.16.3.4"/>
    </reaction>
    <physiologicalReaction direction="left-to-right" evidence="8">
        <dbReference type="Rhea" id="RHEA:30084"/>
    </physiologicalReaction>
</comment>
<dbReference type="PROSITE" id="PS00080">
    <property type="entry name" value="MULTICOPPER_OXIDASE2"/>
    <property type="match status" value="1"/>
</dbReference>
<dbReference type="CDD" id="cd13852">
    <property type="entry name" value="CuRO_1_McoP_like"/>
    <property type="match status" value="1"/>
</dbReference>
<dbReference type="PANTHER" id="PTHR48267:SF1">
    <property type="entry name" value="BILIRUBIN OXIDASE"/>
    <property type="match status" value="1"/>
</dbReference>
<dbReference type="EC" id="1.16.3.4" evidence="4"/>
<dbReference type="PROSITE" id="PS51318">
    <property type="entry name" value="TAT"/>
    <property type="match status" value="1"/>
</dbReference>
<evidence type="ECO:0000256" key="7">
    <source>
        <dbReference type="ARBA" id="ARBA00043090"/>
    </source>
</evidence>
<name>A0AA49JCR6_9BACT</name>
<dbReference type="InterPro" id="IPR008972">
    <property type="entry name" value="Cupredoxin"/>
</dbReference>
<keyword evidence="9" id="KW-0472">Membrane</keyword>
<dbReference type="CDD" id="cd13879">
    <property type="entry name" value="CuRO_2_McoP_like"/>
    <property type="match status" value="1"/>
</dbReference>
<feature type="domain" description="Plastocyanin-like" evidence="12">
    <location>
        <begin position="81"/>
        <end position="188"/>
    </location>
</feature>
<evidence type="ECO:0000256" key="3">
    <source>
        <dbReference type="ARBA" id="ARBA00023002"/>
    </source>
</evidence>
<dbReference type="AlphaFoldDB" id="A0AA49JCR6"/>
<comment type="subunit">
    <text evidence="1">Monomer.</text>
</comment>
<gene>
    <name evidence="13" type="ORF">K4G66_26410</name>
</gene>
<evidence type="ECO:0000259" key="11">
    <source>
        <dbReference type="Pfam" id="PF07731"/>
    </source>
</evidence>
<dbReference type="Pfam" id="PF07731">
    <property type="entry name" value="Cu-oxidase_2"/>
    <property type="match status" value="1"/>
</dbReference>
<dbReference type="InterPro" id="IPR011706">
    <property type="entry name" value="Cu-oxidase_C"/>
</dbReference>
<dbReference type="InterPro" id="IPR033138">
    <property type="entry name" value="Cu_oxidase_CS"/>
</dbReference>
<dbReference type="CDD" id="cd13907">
    <property type="entry name" value="CuRO_3_MCO_like_1"/>
    <property type="match status" value="1"/>
</dbReference>
<sequence>MKKPFGINRRKFLAAAGAGAAVTMIWPFFSSCDSRPSTTVKPELSEGFKPDVDLELTATQSKASILTGNKTEVWVFVSTLLKGDKNTLQKLEGSYLGPIIKVRKGQKIRIRFKNNLPEETIVHWHGMHVPEQYDGHPQDVIGNGETYIYEYEIMNRAGTYWFHPHPHGRTGPQVYNGLAGLLLVTDEEEQQLNLPQREFDLPVVIQDRTFDENNQLVYLNNGQMGRMTGFVGNRILINGSPEQTLSLKTGCKYRLRLLNGSNSRIYKLAWEDGSAVTVFGIDGSLLSTPKVLPYLMLGPAKRADVWLDLTNKPEGTELTMKNASFPLEVMSGGMMGDGGMMMEGAESDLPQGSEYPVFTVLANSSGSNDYTLPQQLARQNYIDASTARYLNAPRQFTFAMGHMEWTINGRTWETTEVADEETVKLGSTEVWELINGGSMMGNDDDGGGMMDGHGMMGDGGMMGGEDGMMSGGGVMGNMMQMPHPVHIHQVQFNILERDVDGMDPGLWDAIKEGFVDEGWHDTILLMPGMKAKVIMQFKDFKGLFVYHCHNLDHEDMGMMRNFKIV</sequence>
<feature type="domain" description="Plastocyanin-like" evidence="11">
    <location>
        <begin position="474"/>
        <end position="563"/>
    </location>
</feature>
<dbReference type="PROSITE" id="PS00079">
    <property type="entry name" value="MULTICOPPER_OXIDASE1"/>
    <property type="match status" value="1"/>
</dbReference>
<keyword evidence="9" id="KW-0812">Transmembrane</keyword>
<evidence type="ECO:0000256" key="10">
    <source>
        <dbReference type="SAM" id="SignalP"/>
    </source>
</evidence>